<dbReference type="PANTHER" id="PTHR35010:SF2">
    <property type="entry name" value="BLL4672 PROTEIN"/>
    <property type="match status" value="1"/>
</dbReference>
<sequence>METSTALGEFLRNRRARLRPEDTGLTLYPGRRRVPGLRREELALLAGVSVTYYTRLEQGHSANASDGVLDALARALRLTPDERAHLYDLARPSRVRRAPQHRPARVRPATKHLIDAMPHVPAVVLDRGNDVLAWNALGHALLAGHLDPTSPDRPADRPNLTRLLFLDPHTRELHTRWDEDARTAVAALRLAVGRHPEDHRLARLVGELAIQSPEFAALWARHPVRDCTVGTKSFHHPLVGPLDLDFESLPLSDGTTHRLLLHTATPATPSAAALALLTATLTDALTATAEERERGRATGAGTAAGRGDGS</sequence>
<dbReference type="PANTHER" id="PTHR35010">
    <property type="entry name" value="BLL4672 PROTEIN-RELATED"/>
    <property type="match status" value="1"/>
</dbReference>
<evidence type="ECO:0000313" key="4">
    <source>
        <dbReference type="Proteomes" id="UP001165143"/>
    </source>
</evidence>
<dbReference type="InterPro" id="IPR001387">
    <property type="entry name" value="Cro/C1-type_HTH"/>
</dbReference>
<gene>
    <name evidence="3" type="ORF">Kpho01_43160</name>
</gene>
<dbReference type="OrthoDB" id="3542608at2"/>
<dbReference type="EMBL" id="BSRX01000026">
    <property type="protein sequence ID" value="GLW56305.1"/>
    <property type="molecule type" value="Genomic_DNA"/>
</dbReference>
<dbReference type="CDD" id="cd00093">
    <property type="entry name" value="HTH_XRE"/>
    <property type="match status" value="1"/>
</dbReference>
<dbReference type="InterPro" id="IPR041413">
    <property type="entry name" value="MLTR_LBD"/>
</dbReference>
<dbReference type="SUPFAM" id="SSF47413">
    <property type="entry name" value="lambda repressor-like DNA-binding domains"/>
    <property type="match status" value="1"/>
</dbReference>
<dbReference type="AlphaFoldDB" id="A0A9W6PJT2"/>
<dbReference type="Pfam" id="PF17765">
    <property type="entry name" value="MLTR_LBD"/>
    <property type="match status" value="1"/>
</dbReference>
<feature type="region of interest" description="Disordered" evidence="1">
    <location>
        <begin position="289"/>
        <end position="310"/>
    </location>
</feature>
<dbReference type="Gene3D" id="1.10.260.40">
    <property type="entry name" value="lambda repressor-like DNA-binding domains"/>
    <property type="match status" value="1"/>
</dbReference>
<comment type="caution">
    <text evidence="3">The sequence shown here is derived from an EMBL/GenBank/DDBJ whole genome shotgun (WGS) entry which is preliminary data.</text>
</comment>
<evidence type="ECO:0000259" key="2">
    <source>
        <dbReference type="PROSITE" id="PS50943"/>
    </source>
</evidence>
<dbReference type="GO" id="GO:0003677">
    <property type="term" value="F:DNA binding"/>
    <property type="evidence" value="ECO:0007669"/>
    <property type="project" value="InterPro"/>
</dbReference>
<dbReference type="Proteomes" id="UP001165143">
    <property type="component" value="Unassembled WGS sequence"/>
</dbReference>
<feature type="domain" description="HTH cro/C1-type" evidence="2">
    <location>
        <begin position="36"/>
        <end position="83"/>
    </location>
</feature>
<dbReference type="SMART" id="SM00530">
    <property type="entry name" value="HTH_XRE"/>
    <property type="match status" value="1"/>
</dbReference>
<name>A0A9W6PJT2_9ACTN</name>
<reference evidence="3" key="1">
    <citation type="submission" date="2023-02" db="EMBL/GenBank/DDBJ databases">
        <title>Kitasatospora phosalacinea NBRC 14362.</title>
        <authorList>
            <person name="Ichikawa N."/>
            <person name="Sato H."/>
            <person name="Tonouchi N."/>
        </authorList>
    </citation>
    <scope>NUCLEOTIDE SEQUENCE</scope>
    <source>
        <strain evidence="3">NBRC 14362</strain>
    </source>
</reference>
<evidence type="ECO:0000313" key="3">
    <source>
        <dbReference type="EMBL" id="GLW56305.1"/>
    </source>
</evidence>
<evidence type="ECO:0000256" key="1">
    <source>
        <dbReference type="SAM" id="MobiDB-lite"/>
    </source>
</evidence>
<accession>A0A9W6PJT2</accession>
<proteinExistence type="predicted"/>
<organism evidence="3 4">
    <name type="scientific">Kitasatospora phosalacinea</name>
    <dbReference type="NCBI Taxonomy" id="2065"/>
    <lineage>
        <taxon>Bacteria</taxon>
        <taxon>Bacillati</taxon>
        <taxon>Actinomycetota</taxon>
        <taxon>Actinomycetes</taxon>
        <taxon>Kitasatosporales</taxon>
        <taxon>Streptomycetaceae</taxon>
        <taxon>Kitasatospora</taxon>
    </lineage>
</organism>
<dbReference type="RefSeq" id="WP_063737612.1">
    <property type="nucleotide sequence ID" value="NZ_BSRX01000026.1"/>
</dbReference>
<dbReference type="Pfam" id="PF13560">
    <property type="entry name" value="HTH_31"/>
    <property type="match status" value="1"/>
</dbReference>
<dbReference type="PROSITE" id="PS50943">
    <property type="entry name" value="HTH_CROC1"/>
    <property type="match status" value="1"/>
</dbReference>
<dbReference type="Gene3D" id="3.30.450.180">
    <property type="match status" value="1"/>
</dbReference>
<dbReference type="InterPro" id="IPR010982">
    <property type="entry name" value="Lambda_DNA-bd_dom_sf"/>
</dbReference>
<protein>
    <submittedName>
        <fullName evidence="3">Transcriptional regulator</fullName>
    </submittedName>
</protein>